<feature type="transmembrane region" description="Helical" evidence="8">
    <location>
        <begin position="278"/>
        <end position="298"/>
    </location>
</feature>
<feature type="transmembrane region" description="Helical" evidence="8">
    <location>
        <begin position="154"/>
        <end position="173"/>
    </location>
</feature>
<feature type="transmembrane region" description="Helical" evidence="8">
    <location>
        <begin position="403"/>
        <end position="421"/>
    </location>
</feature>
<feature type="transmembrane region" description="Helical" evidence="8">
    <location>
        <begin position="483"/>
        <end position="504"/>
    </location>
</feature>
<feature type="transmembrane region" description="Helical" evidence="8">
    <location>
        <begin position="372"/>
        <end position="391"/>
    </location>
</feature>
<proteinExistence type="inferred from homology"/>
<evidence type="ECO:0000256" key="4">
    <source>
        <dbReference type="ARBA" id="ARBA00022989"/>
    </source>
</evidence>
<dbReference type="GO" id="GO:0048039">
    <property type="term" value="F:ubiquinone binding"/>
    <property type="evidence" value="ECO:0007669"/>
    <property type="project" value="TreeGrafter"/>
</dbReference>
<dbReference type="GO" id="GO:0012505">
    <property type="term" value="C:endomembrane system"/>
    <property type="evidence" value="ECO:0007669"/>
    <property type="project" value="UniProtKB-SubCell"/>
</dbReference>
<dbReference type="InterPro" id="IPR010227">
    <property type="entry name" value="NADH_Q_OxRdtase_chainM/4"/>
</dbReference>
<feature type="transmembrane region" description="Helical" evidence="8">
    <location>
        <begin position="442"/>
        <end position="463"/>
    </location>
</feature>
<feature type="transmembrane region" description="Helical" evidence="8">
    <location>
        <begin position="127"/>
        <end position="147"/>
    </location>
</feature>
<dbReference type="GO" id="GO:0015990">
    <property type="term" value="P:electron transport coupled proton transport"/>
    <property type="evidence" value="ECO:0007669"/>
    <property type="project" value="TreeGrafter"/>
</dbReference>
<dbReference type="KEGG" id="gms:SOIL9_33050"/>
<feature type="transmembrane region" description="Helical" evidence="8">
    <location>
        <begin position="310"/>
        <end position="333"/>
    </location>
</feature>
<evidence type="ECO:0000313" key="11">
    <source>
        <dbReference type="Proteomes" id="UP000464178"/>
    </source>
</evidence>
<feature type="transmembrane region" description="Helical" evidence="8">
    <location>
        <begin position="531"/>
        <end position="552"/>
    </location>
</feature>
<organism evidence="10 11">
    <name type="scientific">Gemmata massiliana</name>
    <dbReference type="NCBI Taxonomy" id="1210884"/>
    <lineage>
        <taxon>Bacteria</taxon>
        <taxon>Pseudomonadati</taxon>
        <taxon>Planctomycetota</taxon>
        <taxon>Planctomycetia</taxon>
        <taxon>Gemmatales</taxon>
        <taxon>Gemmataceae</taxon>
        <taxon>Gemmata</taxon>
    </lineage>
</organism>
<dbReference type="RefSeq" id="WP_162668947.1">
    <property type="nucleotide sequence ID" value="NZ_LR593886.1"/>
</dbReference>
<dbReference type="GO" id="GO:0008137">
    <property type="term" value="F:NADH dehydrogenase (ubiquinone) activity"/>
    <property type="evidence" value="ECO:0007669"/>
    <property type="project" value="InterPro"/>
</dbReference>
<keyword evidence="11" id="KW-1185">Reference proteome</keyword>
<reference evidence="10 11" key="1">
    <citation type="submission" date="2019-05" db="EMBL/GenBank/DDBJ databases">
        <authorList>
            <consortium name="Science for Life Laboratories"/>
        </authorList>
    </citation>
    <scope>NUCLEOTIDE SEQUENCE [LARGE SCALE GENOMIC DNA]</scope>
    <source>
        <strain evidence="10">Soil9</strain>
    </source>
</reference>
<dbReference type="NCBIfam" id="TIGR01972">
    <property type="entry name" value="NDH_I_M"/>
    <property type="match status" value="1"/>
</dbReference>
<dbReference type="Proteomes" id="UP000464178">
    <property type="component" value="Chromosome"/>
</dbReference>
<feature type="domain" description="NADH:quinone oxidoreductase/Mrp antiporter transmembrane" evidence="9">
    <location>
        <begin position="175"/>
        <end position="477"/>
    </location>
</feature>
<accession>A0A6P2CZV1</accession>
<evidence type="ECO:0000256" key="1">
    <source>
        <dbReference type="ARBA" id="ARBA00004127"/>
    </source>
</evidence>
<dbReference type="EMBL" id="LR593886">
    <property type="protein sequence ID" value="VTR94409.1"/>
    <property type="molecule type" value="Genomic_DNA"/>
</dbReference>
<keyword evidence="3 6" id="KW-0812">Transmembrane</keyword>
<comment type="subcellular location">
    <subcellularLocation>
        <location evidence="1">Endomembrane system</location>
        <topology evidence="1">Multi-pass membrane protein</topology>
    </subcellularLocation>
    <subcellularLocation>
        <location evidence="6">Membrane</location>
        <topology evidence="6">Multi-pass membrane protein</topology>
    </subcellularLocation>
</comment>
<evidence type="ECO:0000256" key="6">
    <source>
        <dbReference type="RuleBase" id="RU000320"/>
    </source>
</evidence>
<dbReference type="InterPro" id="IPR003918">
    <property type="entry name" value="NADH_UbQ_OxRdtase"/>
</dbReference>
<evidence type="ECO:0000313" key="10">
    <source>
        <dbReference type="EMBL" id="VTR94409.1"/>
    </source>
</evidence>
<evidence type="ECO:0000256" key="3">
    <source>
        <dbReference type="ARBA" id="ARBA00022692"/>
    </source>
</evidence>
<dbReference type="Pfam" id="PF00361">
    <property type="entry name" value="Proton_antipo_M"/>
    <property type="match status" value="1"/>
</dbReference>
<feature type="transmembrane region" description="Helical" evidence="8">
    <location>
        <begin position="6"/>
        <end position="28"/>
    </location>
</feature>
<dbReference type="PANTHER" id="PTHR43507:SF1">
    <property type="entry name" value="NADH-UBIQUINONE OXIDOREDUCTASE CHAIN 4"/>
    <property type="match status" value="1"/>
</dbReference>
<dbReference type="GO" id="GO:0016020">
    <property type="term" value="C:membrane"/>
    <property type="evidence" value="ECO:0007669"/>
    <property type="project" value="UniProtKB-SubCell"/>
</dbReference>
<feature type="compositionally biased region" description="Gly residues" evidence="7">
    <location>
        <begin position="610"/>
        <end position="625"/>
    </location>
</feature>
<gene>
    <name evidence="10" type="ORF">SOIL9_33050</name>
</gene>
<dbReference type="PRINTS" id="PR01437">
    <property type="entry name" value="NUOXDRDTASE4"/>
</dbReference>
<comment type="similarity">
    <text evidence="2">Belongs to the complex I subunit 4 family.</text>
</comment>
<feature type="transmembrane region" description="Helical" evidence="8">
    <location>
        <begin position="35"/>
        <end position="55"/>
    </location>
</feature>
<sequence length="638" mass="67608">MSTYAVIRVLVLLLVLLPLASAVIVPAFGRFARRVALALALVHLGVTAGVVTIAIPTLDYRAGQEVSQRGDEFAAQFHPEFVPGDPGAKNDSAEARTTWTLFSLSNKPLAPGKPGPNVQFYIGIDGLNLWLVALSSLMLIPVILVSWESVKEKPGAFFGWVFLLQAGIIGAFLSFDVVLFYIFFELTLIPSFFLIGKWGVGSGRRDAARKFFLYTLAGSLLTLVGVIGVVLTNPSADGTITFSIPQLMTNVQQGLHDAHQKALAGDGAALAAKQSVQFWLFIALMAGFMVKVPIWPFHTWLPSAYGESPIGVTVMLSALMAKLGTFGILRLVLPLVPDAAITYGLPAIGGFAAFGIVYAALCAYASKDIKLVIAYSSVSHLGFLVLGLFAFNKEGLSGAVLHMVNHGLSTGALFATLAFLMDRYRTTEIGKFGGLMARYPNYAVLVFVLCLASVGLPGLNNFVSEMLMLGGLFDARNPGIHRLGLAVIAAFGVFLSAWYTFTVLQKAFFNPTKEPEPVGATAPTDVNRREFVAFGGLAVLCLILGLFPLPILDTMKQDVRVLSIIGDTARARVQGVPYVYVDDEPKQPTARPIAPIDIDKGGAPAPPLGGGPKGAVPPGGGTKGAKGGEKGGKGASPK</sequence>
<keyword evidence="5 8" id="KW-0472">Membrane</keyword>
<evidence type="ECO:0000256" key="5">
    <source>
        <dbReference type="ARBA" id="ARBA00023136"/>
    </source>
</evidence>
<dbReference type="AlphaFoldDB" id="A0A6P2CZV1"/>
<dbReference type="PANTHER" id="PTHR43507">
    <property type="entry name" value="NADH-UBIQUINONE OXIDOREDUCTASE CHAIN 4"/>
    <property type="match status" value="1"/>
</dbReference>
<name>A0A6P2CZV1_9BACT</name>
<dbReference type="GO" id="GO:0042773">
    <property type="term" value="P:ATP synthesis coupled electron transport"/>
    <property type="evidence" value="ECO:0007669"/>
    <property type="project" value="InterPro"/>
</dbReference>
<evidence type="ECO:0000256" key="8">
    <source>
        <dbReference type="SAM" id="Phobius"/>
    </source>
</evidence>
<feature type="transmembrane region" description="Helical" evidence="8">
    <location>
        <begin position="211"/>
        <end position="231"/>
    </location>
</feature>
<evidence type="ECO:0000256" key="7">
    <source>
        <dbReference type="SAM" id="MobiDB-lite"/>
    </source>
</evidence>
<feature type="transmembrane region" description="Helical" evidence="8">
    <location>
        <begin position="179"/>
        <end position="199"/>
    </location>
</feature>
<dbReference type="InterPro" id="IPR001750">
    <property type="entry name" value="ND/Mrp_TM"/>
</dbReference>
<feature type="region of interest" description="Disordered" evidence="7">
    <location>
        <begin position="586"/>
        <end position="638"/>
    </location>
</feature>
<feature type="transmembrane region" description="Helical" evidence="8">
    <location>
        <begin position="345"/>
        <end position="365"/>
    </location>
</feature>
<protein>
    <recommendedName>
        <fullName evidence="9">NADH:quinone oxidoreductase/Mrp antiporter transmembrane domain-containing protein</fullName>
    </recommendedName>
</protein>
<dbReference type="GO" id="GO:0003954">
    <property type="term" value="F:NADH dehydrogenase activity"/>
    <property type="evidence" value="ECO:0007669"/>
    <property type="project" value="TreeGrafter"/>
</dbReference>
<keyword evidence="4 8" id="KW-1133">Transmembrane helix</keyword>
<evidence type="ECO:0000259" key="9">
    <source>
        <dbReference type="Pfam" id="PF00361"/>
    </source>
</evidence>
<evidence type="ECO:0000256" key="2">
    <source>
        <dbReference type="ARBA" id="ARBA00009025"/>
    </source>
</evidence>